<accession>A0A6N2XG96</accession>
<sequence length="219" mass="25175">MKSPAEKERKESAPRRAYSPGEIIARKYEPLPWGPRWSGPFGCPDINELWFISGQSASGKSSFVMQLAYELCGYDSVLYLSYEEGLNQSFQQRLIRFHMDEMRGRFRVAVDDTLEELVERLARPKSPHFVIVDSFQVAGWTYDQVSMLVKRFPRKSFIFISQEHKGQPMGKAAVRLRYLAGVKIRVVAYKAFCQGRATENPGSYFVVWEEGVLRTSNNL</sequence>
<protein>
    <submittedName>
        <fullName evidence="1">DNA repair protein RadA</fullName>
    </submittedName>
</protein>
<proteinExistence type="predicted"/>
<dbReference type="RefSeq" id="WP_195494145.1">
    <property type="nucleotide sequence ID" value="NZ_CACRTD010000068.1"/>
</dbReference>
<reference evidence="1" key="1">
    <citation type="submission" date="2019-11" db="EMBL/GenBank/DDBJ databases">
        <authorList>
            <person name="Feng L."/>
        </authorList>
    </citation>
    <scope>NUCLEOTIDE SEQUENCE</scope>
    <source>
        <strain evidence="1">BovatusLFYP28</strain>
    </source>
</reference>
<dbReference type="Gene3D" id="3.40.50.300">
    <property type="entry name" value="P-loop containing nucleotide triphosphate hydrolases"/>
    <property type="match status" value="1"/>
</dbReference>
<dbReference type="EMBL" id="CACRTD010000068">
    <property type="protein sequence ID" value="VYT52338.1"/>
    <property type="molecule type" value="Genomic_DNA"/>
</dbReference>
<gene>
    <name evidence="1" type="ORF">BOLFYP28_04212</name>
</gene>
<dbReference type="SUPFAM" id="SSF52540">
    <property type="entry name" value="P-loop containing nucleoside triphosphate hydrolases"/>
    <property type="match status" value="1"/>
</dbReference>
<evidence type="ECO:0000313" key="1">
    <source>
        <dbReference type="EMBL" id="VYT52338.1"/>
    </source>
</evidence>
<dbReference type="InterPro" id="IPR027417">
    <property type="entry name" value="P-loop_NTPase"/>
</dbReference>
<dbReference type="AlphaFoldDB" id="A0A6N2XG96"/>
<organism evidence="1">
    <name type="scientific">Bacteroides ovatus</name>
    <dbReference type="NCBI Taxonomy" id="28116"/>
    <lineage>
        <taxon>Bacteria</taxon>
        <taxon>Pseudomonadati</taxon>
        <taxon>Bacteroidota</taxon>
        <taxon>Bacteroidia</taxon>
        <taxon>Bacteroidales</taxon>
        <taxon>Bacteroidaceae</taxon>
        <taxon>Bacteroides</taxon>
    </lineage>
</organism>
<name>A0A6N2XG96_BACOV</name>